<evidence type="ECO:0000256" key="1">
    <source>
        <dbReference type="ARBA" id="ARBA00004236"/>
    </source>
</evidence>
<dbReference type="STRING" id="1280847.SAMN04488036_10233"/>
<comment type="subcellular location">
    <subcellularLocation>
        <location evidence="1">Cell membrane</location>
    </subcellularLocation>
</comment>
<keyword evidence="4" id="KW-0808">Transferase</keyword>
<dbReference type="RefSeq" id="WP_212611513.1">
    <property type="nucleotide sequence ID" value="NZ_FOSZ01000002.1"/>
</dbReference>
<reference evidence="8" key="1">
    <citation type="submission" date="2016-10" db="EMBL/GenBank/DDBJ databases">
        <authorList>
            <person name="Varghese N."/>
            <person name="Submissions S."/>
        </authorList>
    </citation>
    <scope>NUCLEOTIDE SEQUENCE [LARGE SCALE GENOMIC DNA]</scope>
    <source>
        <strain evidence="8">DSM 28453</strain>
    </source>
</reference>
<sequence>MTVPKLSIIIITLNEQDRLPRLLSDLAAQTFGDFEVIHVDSNSDDETVSRSRQAASGFDRYKIVEMSQRGVSLGRNVGASHAKGKRLLFLDADTRLPANFLEESLTELAQAHADVGVVCMSAEGLNVLYRIGFGAFNLGIRATSLFFPTAIGACLFSTPEVHRTIGGFDESLSLCEDCNYALKAHRCGMFRTLVPKNKFQFDPRRLRQDGFVATGFLYLRANLHRFFIGELHKKEIPYAFGHYS</sequence>
<keyword evidence="3" id="KW-0328">Glycosyltransferase</keyword>
<evidence type="ECO:0000313" key="8">
    <source>
        <dbReference type="Proteomes" id="UP000198851"/>
    </source>
</evidence>
<dbReference type="GO" id="GO:0005886">
    <property type="term" value="C:plasma membrane"/>
    <property type="evidence" value="ECO:0007669"/>
    <property type="project" value="UniProtKB-SubCell"/>
</dbReference>
<dbReference type="Gene3D" id="3.90.550.10">
    <property type="entry name" value="Spore Coat Polysaccharide Biosynthesis Protein SpsA, Chain A"/>
    <property type="match status" value="1"/>
</dbReference>
<keyword evidence="8" id="KW-1185">Reference proteome</keyword>
<feature type="domain" description="Glycosyltransferase 2-like" evidence="6">
    <location>
        <begin position="7"/>
        <end position="121"/>
    </location>
</feature>
<accession>A0A1I4C4Q2</accession>
<keyword evidence="5" id="KW-0472">Membrane</keyword>
<dbReference type="AlphaFoldDB" id="A0A1I4C4Q2"/>
<name>A0A1I4C4Q2_9RHOB</name>
<dbReference type="PANTHER" id="PTHR43646:SF2">
    <property type="entry name" value="GLYCOSYLTRANSFERASE 2-LIKE DOMAIN-CONTAINING PROTEIN"/>
    <property type="match status" value="1"/>
</dbReference>
<dbReference type="SUPFAM" id="SSF53448">
    <property type="entry name" value="Nucleotide-diphospho-sugar transferases"/>
    <property type="match status" value="1"/>
</dbReference>
<dbReference type="GO" id="GO:0016757">
    <property type="term" value="F:glycosyltransferase activity"/>
    <property type="evidence" value="ECO:0007669"/>
    <property type="project" value="UniProtKB-KW"/>
</dbReference>
<evidence type="ECO:0000256" key="5">
    <source>
        <dbReference type="ARBA" id="ARBA00023136"/>
    </source>
</evidence>
<dbReference type="InterPro" id="IPR029044">
    <property type="entry name" value="Nucleotide-diphossugar_trans"/>
</dbReference>
<proteinExistence type="predicted"/>
<dbReference type="Pfam" id="PF00535">
    <property type="entry name" value="Glycos_transf_2"/>
    <property type="match status" value="1"/>
</dbReference>
<dbReference type="InterPro" id="IPR001173">
    <property type="entry name" value="Glyco_trans_2-like"/>
</dbReference>
<protein>
    <recommendedName>
        <fullName evidence="6">Glycosyltransferase 2-like domain-containing protein</fullName>
    </recommendedName>
</protein>
<dbReference type="PANTHER" id="PTHR43646">
    <property type="entry name" value="GLYCOSYLTRANSFERASE"/>
    <property type="match status" value="1"/>
</dbReference>
<keyword evidence="2" id="KW-1003">Cell membrane</keyword>
<evidence type="ECO:0000259" key="6">
    <source>
        <dbReference type="Pfam" id="PF00535"/>
    </source>
</evidence>
<dbReference type="Proteomes" id="UP000198851">
    <property type="component" value="Unassembled WGS sequence"/>
</dbReference>
<evidence type="ECO:0000256" key="3">
    <source>
        <dbReference type="ARBA" id="ARBA00022676"/>
    </source>
</evidence>
<organism evidence="7 8">
    <name type="scientific">Shimia haliotis</name>
    <dbReference type="NCBI Taxonomy" id="1280847"/>
    <lineage>
        <taxon>Bacteria</taxon>
        <taxon>Pseudomonadati</taxon>
        <taxon>Pseudomonadota</taxon>
        <taxon>Alphaproteobacteria</taxon>
        <taxon>Rhodobacterales</taxon>
        <taxon>Roseobacteraceae</taxon>
    </lineage>
</organism>
<evidence type="ECO:0000256" key="4">
    <source>
        <dbReference type="ARBA" id="ARBA00022679"/>
    </source>
</evidence>
<evidence type="ECO:0000256" key="2">
    <source>
        <dbReference type="ARBA" id="ARBA00022475"/>
    </source>
</evidence>
<evidence type="ECO:0000313" key="7">
    <source>
        <dbReference type="EMBL" id="SFK75600.1"/>
    </source>
</evidence>
<dbReference type="EMBL" id="FOSZ01000002">
    <property type="protein sequence ID" value="SFK75600.1"/>
    <property type="molecule type" value="Genomic_DNA"/>
</dbReference>
<gene>
    <name evidence="7" type="ORF">SAMN04488036_10233</name>
</gene>